<dbReference type="PIRSF" id="PIRSF000370">
    <property type="entry name" value="QueE"/>
    <property type="match status" value="1"/>
</dbReference>
<comment type="cofactor">
    <cofactor evidence="8">
        <name>Mg(2+)</name>
        <dbReference type="ChEBI" id="CHEBI:18420"/>
    </cofactor>
</comment>
<dbReference type="OrthoDB" id="9792276at2"/>
<comment type="caution">
    <text evidence="8">Lacks conserved residue(s) required for the propagation of feature annotation.</text>
</comment>
<evidence type="ECO:0000256" key="3">
    <source>
        <dbReference type="ARBA" id="ARBA00022723"/>
    </source>
</evidence>
<feature type="binding site" evidence="8">
    <location>
        <begin position="35"/>
        <end position="37"/>
    </location>
    <ligand>
        <name>S-adenosyl-L-methionine</name>
        <dbReference type="ChEBI" id="CHEBI:59789"/>
    </ligand>
</feature>
<feature type="binding site" evidence="8">
    <location>
        <position position="68"/>
    </location>
    <ligand>
        <name>substrate</name>
    </ligand>
</feature>
<evidence type="ECO:0000256" key="4">
    <source>
        <dbReference type="ARBA" id="ARBA00022842"/>
    </source>
</evidence>
<dbReference type="PANTHER" id="PTHR42836:SF1">
    <property type="entry name" value="7-CARBOXY-7-DEAZAGUANINE SYNTHASE"/>
    <property type="match status" value="1"/>
</dbReference>
<accession>A0A0S4KRX6</accession>
<keyword evidence="4 8" id="KW-0460">Magnesium</keyword>
<evidence type="ECO:0000256" key="2">
    <source>
        <dbReference type="ARBA" id="ARBA00022691"/>
    </source>
</evidence>
<dbReference type="InterPro" id="IPR007197">
    <property type="entry name" value="rSAM"/>
</dbReference>
<dbReference type="InterPro" id="IPR027621">
    <property type="entry name" value="rSAM_QueE_gams"/>
</dbReference>
<comment type="cofactor">
    <cofactor evidence="8">
        <name>[4Fe-4S] cluster</name>
        <dbReference type="ChEBI" id="CHEBI:49883"/>
    </cofactor>
    <text evidence="8">Binds 1 [4Fe-4S] cluster. The cluster is coordinated with 3 cysteines and an exchangeable S-adenosyl-L-methionine.</text>
</comment>
<feature type="domain" description="Radical SAM core" evidence="9">
    <location>
        <begin position="16"/>
        <end position="207"/>
    </location>
</feature>
<comment type="subunit">
    <text evidence="8">Homodimer.</text>
</comment>
<evidence type="ECO:0000313" key="11">
    <source>
        <dbReference type="Proteomes" id="UP000066284"/>
    </source>
</evidence>
<comment type="catalytic activity">
    <reaction evidence="8">
        <text>6-carboxy-5,6,7,8-tetrahydropterin + H(+) = 7-carboxy-7-carbaguanine + NH4(+)</text>
        <dbReference type="Rhea" id="RHEA:27974"/>
        <dbReference type="ChEBI" id="CHEBI:15378"/>
        <dbReference type="ChEBI" id="CHEBI:28938"/>
        <dbReference type="ChEBI" id="CHEBI:61032"/>
        <dbReference type="ChEBI" id="CHEBI:61036"/>
        <dbReference type="EC" id="4.3.99.3"/>
    </reaction>
</comment>
<comment type="cofactor">
    <cofactor evidence="8">
        <name>S-adenosyl-L-methionine</name>
        <dbReference type="ChEBI" id="CHEBI:59789"/>
    </cofactor>
    <text evidence="8">Binds 1 S-adenosyl-L-methionine per subunit.</text>
</comment>
<dbReference type="GO" id="GO:0016840">
    <property type="term" value="F:carbon-nitrogen lyase activity"/>
    <property type="evidence" value="ECO:0007669"/>
    <property type="project" value="UniProtKB-UniRule"/>
</dbReference>
<dbReference type="InterPro" id="IPR013785">
    <property type="entry name" value="Aldolase_TIM"/>
</dbReference>
<protein>
    <recommendedName>
        <fullName evidence="8">7-carboxy-7-deazaguanine synthase</fullName>
        <shortName evidence="8">CDG synthase</shortName>
        <ecNumber evidence="8">4.3.99.3</ecNumber>
    </recommendedName>
    <alternativeName>
        <fullName evidence="8">Queuosine biosynthesis protein QueE</fullName>
    </alternativeName>
</protein>
<dbReference type="PROSITE" id="PS51918">
    <property type="entry name" value="RADICAL_SAM"/>
    <property type="match status" value="1"/>
</dbReference>
<keyword evidence="3 8" id="KW-0479">Metal-binding</keyword>
<keyword evidence="6 8" id="KW-0411">Iron-sulfur</keyword>
<dbReference type="UniPathway" id="UPA00391"/>
<keyword evidence="2 8" id="KW-0949">S-adenosyl-L-methionine</keyword>
<dbReference type="EC" id="4.3.99.3" evidence="8"/>
<organism evidence="10 11">
    <name type="scientific">Candidatus Nitrospira inopinata</name>
    <dbReference type="NCBI Taxonomy" id="1715989"/>
    <lineage>
        <taxon>Bacteria</taxon>
        <taxon>Pseudomonadati</taxon>
        <taxon>Nitrospirota</taxon>
        <taxon>Nitrospiria</taxon>
        <taxon>Nitrospirales</taxon>
        <taxon>Nitrospiraceae</taxon>
        <taxon>Nitrospira</taxon>
    </lineage>
</organism>
<name>A0A0S4KRX6_9BACT</name>
<feature type="binding site" evidence="8">
    <location>
        <position position="25"/>
    </location>
    <ligand>
        <name>substrate</name>
    </ligand>
</feature>
<keyword evidence="7 8" id="KW-0456">Lyase</keyword>
<evidence type="ECO:0000256" key="7">
    <source>
        <dbReference type="ARBA" id="ARBA00023239"/>
    </source>
</evidence>
<dbReference type="Gene3D" id="3.20.20.70">
    <property type="entry name" value="Aldolase class I"/>
    <property type="match status" value="1"/>
</dbReference>
<reference evidence="11" key="1">
    <citation type="submission" date="2015-09" db="EMBL/GenBank/DDBJ databases">
        <authorList>
            <person name="Daims H."/>
        </authorList>
    </citation>
    <scope>NUCLEOTIDE SEQUENCE [LARGE SCALE GENOMIC DNA]</scope>
</reference>
<sequence length="211" mass="23870">MRVTEIFHSIQGESTFAGLPCVFVRLTGCPLRCSWCDTDYAFYGGTERSIDSIIETVRAYGCPLVEVTGGEPLAQPDCGSLLSRLCDEGFTVLLETSGAVDTAPVDHRVRVVLDVKCPGSGMTNRMYWPNVERLRAQDEAKFVIADRRDYDWAKDIMARFDLNRRCVVLFSPVFGVLDPRRLAEWVLADRLPVRYQLQLHKFVWSPDMKGV</sequence>
<dbReference type="STRING" id="1715989.NITINOP_1098"/>
<keyword evidence="11" id="KW-1185">Reference proteome</keyword>
<dbReference type="Proteomes" id="UP000066284">
    <property type="component" value="Chromosome 1"/>
</dbReference>
<dbReference type="NCBIfam" id="TIGR04349">
    <property type="entry name" value="rSAM_QueE_gams"/>
    <property type="match status" value="1"/>
</dbReference>
<feature type="binding site" evidence="8">
    <location>
        <position position="38"/>
    </location>
    <ligand>
        <name>Mg(2+)</name>
        <dbReference type="ChEBI" id="CHEBI:18420"/>
    </ligand>
</feature>
<evidence type="ECO:0000259" key="9">
    <source>
        <dbReference type="PROSITE" id="PS51918"/>
    </source>
</evidence>
<dbReference type="InterPro" id="IPR058240">
    <property type="entry name" value="rSAM_sf"/>
</dbReference>
<comment type="similarity">
    <text evidence="8">Belongs to the radical SAM superfamily. 7-carboxy-7-deazaguanine synthase family.</text>
</comment>
<comment type="function">
    <text evidence="8">Catalyzes the complex heterocyclic radical-mediated conversion of 6-carboxy-5,6,7,8-tetrahydropterin (CPH4) to 7-carboxy-7-deazaguanine (CDG), a step common to the biosynthetic pathways of all 7-deazapurine-containing compounds.</text>
</comment>
<feature type="binding site" evidence="8">
    <location>
        <begin position="10"/>
        <end position="12"/>
    </location>
    <ligand>
        <name>substrate</name>
    </ligand>
</feature>
<dbReference type="InterPro" id="IPR024924">
    <property type="entry name" value="7-CO-7-deazaguanine_synth-like"/>
</dbReference>
<dbReference type="AlphaFoldDB" id="A0A0S4KRX6"/>
<dbReference type="KEGG" id="nio:NITINOP_1098"/>
<gene>
    <name evidence="8 10" type="primary">queE</name>
    <name evidence="10" type="ORF">NITINOP_1098</name>
</gene>
<feature type="binding site" evidence="8">
    <location>
        <position position="70"/>
    </location>
    <ligand>
        <name>S-adenosyl-L-methionine</name>
        <dbReference type="ChEBI" id="CHEBI:59789"/>
    </ligand>
</feature>
<keyword evidence="5 8" id="KW-0408">Iron</keyword>
<proteinExistence type="inferred from homology"/>
<dbReference type="SUPFAM" id="SSF102114">
    <property type="entry name" value="Radical SAM enzymes"/>
    <property type="match status" value="1"/>
</dbReference>
<evidence type="ECO:0000256" key="1">
    <source>
        <dbReference type="ARBA" id="ARBA00022485"/>
    </source>
</evidence>
<feature type="binding site" evidence="8">
    <location>
        <position position="33"/>
    </location>
    <ligand>
        <name>[4Fe-4S] cluster</name>
        <dbReference type="ChEBI" id="CHEBI:49883"/>
        <note>4Fe-4S-S-AdoMet</note>
    </ligand>
</feature>
<dbReference type="Pfam" id="PF04055">
    <property type="entry name" value="Radical_SAM"/>
    <property type="match status" value="1"/>
</dbReference>
<evidence type="ECO:0000256" key="8">
    <source>
        <dbReference type="HAMAP-Rule" id="MF_00917"/>
    </source>
</evidence>
<feature type="binding site" evidence="8">
    <location>
        <position position="29"/>
    </location>
    <ligand>
        <name>[4Fe-4S] cluster</name>
        <dbReference type="ChEBI" id="CHEBI:49883"/>
        <note>4Fe-4S-S-AdoMet</note>
    </ligand>
</feature>
<dbReference type="GO" id="GO:0000287">
    <property type="term" value="F:magnesium ion binding"/>
    <property type="evidence" value="ECO:0007669"/>
    <property type="project" value="UniProtKB-UniRule"/>
</dbReference>
<dbReference type="GO" id="GO:0051539">
    <property type="term" value="F:4 iron, 4 sulfur cluster binding"/>
    <property type="evidence" value="ECO:0007669"/>
    <property type="project" value="UniProtKB-UniRule"/>
</dbReference>
<evidence type="ECO:0000256" key="5">
    <source>
        <dbReference type="ARBA" id="ARBA00023004"/>
    </source>
</evidence>
<dbReference type="GO" id="GO:1904047">
    <property type="term" value="F:S-adenosyl-L-methionine binding"/>
    <property type="evidence" value="ECO:0007669"/>
    <property type="project" value="UniProtKB-UniRule"/>
</dbReference>
<dbReference type="CDD" id="cd01335">
    <property type="entry name" value="Radical_SAM"/>
    <property type="match status" value="1"/>
</dbReference>
<comment type="pathway">
    <text evidence="8">Purine metabolism; 7-cyano-7-deazaguanine biosynthesis.</text>
</comment>
<dbReference type="HAMAP" id="MF_00917">
    <property type="entry name" value="QueE"/>
    <property type="match status" value="1"/>
</dbReference>
<dbReference type="PANTHER" id="PTHR42836">
    <property type="entry name" value="7-CARBOXY-7-DEAZAGUANINE SYNTHASE"/>
    <property type="match status" value="1"/>
</dbReference>
<keyword evidence="1 8" id="KW-0004">4Fe-4S</keyword>
<evidence type="ECO:0000256" key="6">
    <source>
        <dbReference type="ARBA" id="ARBA00023014"/>
    </source>
</evidence>
<dbReference type="RefSeq" id="WP_062483853.1">
    <property type="nucleotide sequence ID" value="NZ_LN885086.1"/>
</dbReference>
<feature type="binding site" evidence="8">
    <location>
        <position position="36"/>
    </location>
    <ligand>
        <name>[4Fe-4S] cluster</name>
        <dbReference type="ChEBI" id="CHEBI:49883"/>
        <note>4Fe-4S-S-AdoMet</note>
    </ligand>
</feature>
<keyword evidence="8" id="KW-0671">Queuosine biosynthesis</keyword>
<evidence type="ECO:0000313" key="10">
    <source>
        <dbReference type="EMBL" id="CUQ66073.1"/>
    </source>
</evidence>
<dbReference type="EMBL" id="LN885086">
    <property type="protein sequence ID" value="CUQ66073.1"/>
    <property type="molecule type" value="Genomic_DNA"/>
</dbReference>
<dbReference type="GO" id="GO:0008616">
    <property type="term" value="P:tRNA queuosine(34) biosynthetic process"/>
    <property type="evidence" value="ECO:0007669"/>
    <property type="project" value="UniProtKB-UniRule"/>
</dbReference>
<dbReference type="SFLD" id="SFLDS00029">
    <property type="entry name" value="Radical_SAM"/>
    <property type="match status" value="1"/>
</dbReference>